<accession>A0ABT0A139</accession>
<keyword evidence="2" id="KW-1185">Reference proteome</keyword>
<comment type="caution">
    <text evidence="1">The sequence shown here is derived from an EMBL/GenBank/DDBJ whole genome shotgun (WGS) entry which is preliminary data.</text>
</comment>
<proteinExistence type="predicted"/>
<reference evidence="1 2" key="1">
    <citation type="submission" date="2022-03" db="EMBL/GenBank/DDBJ databases">
        <title>Luteimonas soily sp. nov., a novel bacterium isolated from the soil.</title>
        <authorList>
            <person name="Zhang X."/>
        </authorList>
    </citation>
    <scope>NUCLEOTIDE SEQUENCE [LARGE SCALE GENOMIC DNA]</scope>
    <source>
        <strain evidence="1 2">50</strain>
    </source>
</reference>
<gene>
    <name evidence="1" type="ORF">MQC88_01755</name>
</gene>
<dbReference type="RefSeq" id="WP_243318660.1">
    <property type="nucleotide sequence ID" value="NZ_JALGCL010000001.1"/>
</dbReference>
<organism evidence="1 2">
    <name type="scientific">Cognatiluteimonas sedimenti</name>
    <dbReference type="NCBI Taxonomy" id="2927791"/>
    <lineage>
        <taxon>Bacteria</taxon>
        <taxon>Pseudomonadati</taxon>
        <taxon>Pseudomonadota</taxon>
        <taxon>Gammaproteobacteria</taxon>
        <taxon>Lysobacterales</taxon>
        <taxon>Lysobacteraceae</taxon>
        <taxon>Cognatiluteimonas</taxon>
    </lineage>
</organism>
<name>A0ABT0A139_9GAMM</name>
<dbReference type="InterPro" id="IPR036163">
    <property type="entry name" value="HMA_dom_sf"/>
</dbReference>
<dbReference type="EMBL" id="JALGCL010000001">
    <property type="protein sequence ID" value="MCJ0824694.1"/>
    <property type="molecule type" value="Genomic_DNA"/>
</dbReference>
<dbReference type="Proteomes" id="UP001165423">
    <property type="component" value="Unassembled WGS sequence"/>
</dbReference>
<evidence type="ECO:0008006" key="3">
    <source>
        <dbReference type="Google" id="ProtNLM"/>
    </source>
</evidence>
<evidence type="ECO:0000313" key="2">
    <source>
        <dbReference type="Proteomes" id="UP001165423"/>
    </source>
</evidence>
<protein>
    <recommendedName>
        <fullName evidence="3">Copper chaperone CopZ</fullName>
    </recommendedName>
</protein>
<sequence length="79" mass="8095">MEFHIQITGPAPDPGAIEDAIRDLDPAALVDIDPSAPTLRIATSVGAQQLVALIAQAGYPVDPTQVRQLPSICCGGCSG</sequence>
<evidence type="ECO:0000313" key="1">
    <source>
        <dbReference type="EMBL" id="MCJ0824694.1"/>
    </source>
</evidence>
<dbReference type="SUPFAM" id="SSF55008">
    <property type="entry name" value="HMA, heavy metal-associated domain"/>
    <property type="match status" value="1"/>
</dbReference>